<dbReference type="NCBIfam" id="TIGR03930">
    <property type="entry name" value="WXG100_ESAT6"/>
    <property type="match status" value="1"/>
</dbReference>
<name>A0A1T4XQZ1_9MICO</name>
<organism evidence="2 3">
    <name type="scientific">Agreia bicolorata</name>
    <dbReference type="NCBI Taxonomy" id="110935"/>
    <lineage>
        <taxon>Bacteria</taxon>
        <taxon>Bacillati</taxon>
        <taxon>Actinomycetota</taxon>
        <taxon>Actinomycetes</taxon>
        <taxon>Micrococcales</taxon>
        <taxon>Microbacteriaceae</taxon>
        <taxon>Agreia</taxon>
    </lineage>
</organism>
<dbReference type="Pfam" id="PF06013">
    <property type="entry name" value="WXG100"/>
    <property type="match status" value="1"/>
</dbReference>
<dbReference type="InterPro" id="IPR010310">
    <property type="entry name" value="T7SS_ESAT-6-like"/>
</dbReference>
<dbReference type="Proteomes" id="UP000189735">
    <property type="component" value="Unassembled WGS sequence"/>
</dbReference>
<protein>
    <recommendedName>
        <fullName evidence="1">ESAT-6-like protein</fullName>
    </recommendedName>
</protein>
<evidence type="ECO:0000313" key="2">
    <source>
        <dbReference type="EMBL" id="SKA91960.1"/>
    </source>
</evidence>
<dbReference type="Gene3D" id="1.10.287.1060">
    <property type="entry name" value="ESAT-6-like"/>
    <property type="match status" value="1"/>
</dbReference>
<reference evidence="3" key="1">
    <citation type="submission" date="2017-02" db="EMBL/GenBank/DDBJ databases">
        <authorList>
            <person name="Varghese N."/>
            <person name="Submissions S."/>
        </authorList>
    </citation>
    <scope>NUCLEOTIDE SEQUENCE [LARGE SCALE GENOMIC DNA]</scope>
    <source>
        <strain evidence="3">VKM Ac-2052</strain>
    </source>
</reference>
<dbReference type="SUPFAM" id="SSF140453">
    <property type="entry name" value="EsxAB dimer-like"/>
    <property type="match status" value="1"/>
</dbReference>
<gene>
    <name evidence="2" type="ORF">SAMN06295879_1575</name>
</gene>
<comment type="similarity">
    <text evidence="1">Belongs to the WXG100 family.</text>
</comment>
<proteinExistence type="inferred from homology"/>
<sequence>MSQYQVDSEAVSASASSIRSTIDRIQADVTAMHGQLTSLEGSWTGQAAVAFQAIVLDWRGTQTRVEESLASITQALSAAAQTYADVELQNTRMFSA</sequence>
<accession>A0A1T4XQZ1</accession>
<dbReference type="InterPro" id="IPR036689">
    <property type="entry name" value="ESAT-6-like_sf"/>
</dbReference>
<evidence type="ECO:0000313" key="3">
    <source>
        <dbReference type="Proteomes" id="UP000189735"/>
    </source>
</evidence>
<dbReference type="RefSeq" id="WP_078713939.1">
    <property type="nucleotide sequence ID" value="NZ_FUYG01000003.1"/>
</dbReference>
<evidence type="ECO:0000256" key="1">
    <source>
        <dbReference type="RuleBase" id="RU362001"/>
    </source>
</evidence>
<dbReference type="EMBL" id="FUYG01000003">
    <property type="protein sequence ID" value="SKA91960.1"/>
    <property type="molecule type" value="Genomic_DNA"/>
</dbReference>
<dbReference type="AlphaFoldDB" id="A0A1T4XQZ1"/>